<dbReference type="SUPFAM" id="SSF57850">
    <property type="entry name" value="RING/U-box"/>
    <property type="match status" value="1"/>
</dbReference>
<feature type="domain" description="RING-type" evidence="2">
    <location>
        <begin position="120"/>
        <end position="156"/>
    </location>
</feature>
<name>A0ABV2YES0_9ACTN</name>
<dbReference type="InterPro" id="IPR003325">
    <property type="entry name" value="TerD"/>
</dbReference>
<dbReference type="PROSITE" id="PS50089">
    <property type="entry name" value="ZF_RING_2"/>
    <property type="match status" value="1"/>
</dbReference>
<protein>
    <submittedName>
        <fullName evidence="3">MXAN_6230/SCO0854 family RING domain-containing protein</fullName>
    </submittedName>
</protein>
<evidence type="ECO:0000256" key="1">
    <source>
        <dbReference type="SAM" id="MobiDB-lite"/>
    </source>
</evidence>
<dbReference type="CDD" id="cd06974">
    <property type="entry name" value="TerD_like"/>
    <property type="match status" value="1"/>
</dbReference>
<evidence type="ECO:0000313" key="3">
    <source>
        <dbReference type="EMBL" id="MEU3554207.1"/>
    </source>
</evidence>
<reference evidence="3 4" key="1">
    <citation type="submission" date="2024-06" db="EMBL/GenBank/DDBJ databases">
        <title>The Natural Products Discovery Center: Release of the First 8490 Sequenced Strains for Exploring Actinobacteria Biosynthetic Diversity.</title>
        <authorList>
            <person name="Kalkreuter E."/>
            <person name="Kautsar S.A."/>
            <person name="Yang D."/>
            <person name="Bader C.D."/>
            <person name="Teijaro C.N."/>
            <person name="Fluegel L."/>
            <person name="Davis C.M."/>
            <person name="Simpson J.R."/>
            <person name="Lauterbach L."/>
            <person name="Steele A.D."/>
            <person name="Gui C."/>
            <person name="Meng S."/>
            <person name="Li G."/>
            <person name="Viehrig K."/>
            <person name="Ye F."/>
            <person name="Su P."/>
            <person name="Kiefer A.F."/>
            <person name="Nichols A."/>
            <person name="Cepeda A.J."/>
            <person name="Yan W."/>
            <person name="Fan B."/>
            <person name="Jiang Y."/>
            <person name="Adhikari A."/>
            <person name="Zheng C.-J."/>
            <person name="Schuster L."/>
            <person name="Cowan T.M."/>
            <person name="Smanski M.J."/>
            <person name="Chevrette M.G."/>
            <person name="De Carvalho L.P.S."/>
            <person name="Shen B."/>
        </authorList>
    </citation>
    <scope>NUCLEOTIDE SEQUENCE [LARGE SCALE GENOMIC DNA]</scope>
    <source>
        <strain evidence="3 4">NPDC038104</strain>
    </source>
</reference>
<dbReference type="PANTHER" id="PTHR32097">
    <property type="entry name" value="CAMP-BINDING PROTEIN 1-RELATED"/>
    <property type="match status" value="1"/>
</dbReference>
<dbReference type="PANTHER" id="PTHR32097:SF18">
    <property type="entry name" value="RING-TYPE DOMAIN-CONTAINING PROTEIN"/>
    <property type="match status" value="1"/>
</dbReference>
<dbReference type="Pfam" id="PF14447">
    <property type="entry name" value="Prok-RING_4"/>
    <property type="match status" value="1"/>
</dbReference>
<dbReference type="Proteomes" id="UP001550850">
    <property type="component" value="Unassembled WGS sequence"/>
</dbReference>
<gene>
    <name evidence="3" type="ORF">AB0E65_08290</name>
</gene>
<dbReference type="InterPro" id="IPR001841">
    <property type="entry name" value="Znf_RING"/>
</dbReference>
<keyword evidence="4" id="KW-1185">Reference proteome</keyword>
<comment type="caution">
    <text evidence="3">The sequence shown here is derived from an EMBL/GenBank/DDBJ whole genome shotgun (WGS) entry which is preliminary data.</text>
</comment>
<feature type="compositionally biased region" description="Low complexity" evidence="1">
    <location>
        <begin position="398"/>
        <end position="408"/>
    </location>
</feature>
<sequence>MLAAESVLLRRIRTVYVDPASASGGGTGPGGPALRRLEAELLGRGHVLTLALHEALASLTPEDLAAAHTRLVGLVDALLGSDRTHTPLFRGFPRTVPRDTEALYVDRVFAFLLQQPDQPCVLCGEGRTVFPVSPCAHLVCRLCWDGSDYAGCPVCHRRVDADEPFLRPVRAVGAAKAPVPGPLRLLCLGTDRARDATGVVDALLARRTPLSPQDRDDLLTLLPLTPAGRGVLPAEIPVRETKATVLGALVREAWDGPRVRTLLAERLTTATDVLRLLAVLSGGDAGLVSPSRFTTLPRPLRRDLLAVLDGLPTPYLVEDVLRHPTAWKRAAEVLHPFERHARHPRAALAFAVLRRTPVDPGTSLGSALLKTAAAHPDAVRADEGPAADDPTGGGPIGGTAADDAPAGGRRIRPATWAGRLEQAIAEGDAGRAALIAGERPGELLRRLDQLLRLHTSEELAPELERALLRGLPKVGPGPLLSAFGALRVRSEDRTGRRRVFFPRGDVTRALTVPERRAPLPAALVTAAVTLLRAEVLRRFTAGEPYALSVLDAGLADLTVPFTERSTAKSLVAVPRGSTQTLPPGAVLRLFLHWTEPEGMRTDLDLSVAFFDADWTFTGLCDYTSLVHGAKAAVHSGDLTSAPAPRGATEYVDLDLKRLAGQGDVYAVPLVLSYNNVPFEELGDAFAGFMALPAQGPRDASYDPRAVRQRFDLAGDSKVCLPMIVELGRRRALWTDTHLPATGGFQSVGSHGGALTAVARDLWEQFGSGSRTTLWDLTVWRAAARSPEVAVVCREPEPALLRFRRRPDEDTAAFAVRVHSLHAPEERLPHPDPSAAAAELAAGARVFLATVHGDIGPAGATGTCYRLFPGAGDASESLTRVAAGDLVAELTPAPTAAPALPSPRPAGDTAPLPPRRAE</sequence>
<dbReference type="NCBIfam" id="NF041916">
    <property type="entry name" value="RING_SCO0854"/>
    <property type="match status" value="1"/>
</dbReference>
<proteinExistence type="predicted"/>
<feature type="region of interest" description="Disordered" evidence="1">
    <location>
        <begin position="375"/>
        <end position="410"/>
    </location>
</feature>
<organism evidence="3 4">
    <name type="scientific">Streptomyces fragilis</name>
    <dbReference type="NCBI Taxonomy" id="67301"/>
    <lineage>
        <taxon>Bacteria</taxon>
        <taxon>Bacillati</taxon>
        <taxon>Actinomycetota</taxon>
        <taxon>Actinomycetes</taxon>
        <taxon>Kitasatosporales</taxon>
        <taxon>Streptomycetaceae</taxon>
        <taxon>Streptomyces</taxon>
    </lineage>
</organism>
<dbReference type="InterPro" id="IPR051324">
    <property type="entry name" value="Stress/Tellurium_Resist"/>
</dbReference>
<evidence type="ECO:0000313" key="4">
    <source>
        <dbReference type="Proteomes" id="UP001550850"/>
    </source>
</evidence>
<dbReference type="EMBL" id="JBEZUR010000008">
    <property type="protein sequence ID" value="MEU3554207.1"/>
    <property type="molecule type" value="Genomic_DNA"/>
</dbReference>
<feature type="region of interest" description="Disordered" evidence="1">
    <location>
        <begin position="892"/>
        <end position="917"/>
    </location>
</feature>
<dbReference type="RefSeq" id="WP_108955016.1">
    <property type="nucleotide sequence ID" value="NZ_BEVZ01000004.1"/>
</dbReference>
<evidence type="ECO:0000259" key="2">
    <source>
        <dbReference type="PROSITE" id="PS50089"/>
    </source>
</evidence>
<accession>A0ABV2YES0</accession>